<dbReference type="GO" id="GO:0005634">
    <property type="term" value="C:nucleus"/>
    <property type="evidence" value="ECO:0007669"/>
    <property type="project" value="TreeGrafter"/>
</dbReference>
<dbReference type="InterPro" id="IPR036691">
    <property type="entry name" value="Endo/exonu/phosph_ase_sf"/>
</dbReference>
<name>A0A813TUP7_9BILA</name>
<dbReference type="PROSITE" id="PS00918">
    <property type="entry name" value="DNASE_I_2"/>
    <property type="match status" value="1"/>
</dbReference>
<evidence type="ECO:0000313" key="7">
    <source>
        <dbReference type="EMBL" id="CAF3605970.1"/>
    </source>
</evidence>
<organism evidence="6 8">
    <name type="scientific">Didymodactylos carnosus</name>
    <dbReference type="NCBI Taxonomy" id="1234261"/>
    <lineage>
        <taxon>Eukaryota</taxon>
        <taxon>Metazoa</taxon>
        <taxon>Spiralia</taxon>
        <taxon>Gnathifera</taxon>
        <taxon>Rotifera</taxon>
        <taxon>Eurotatoria</taxon>
        <taxon>Bdelloidea</taxon>
        <taxon>Philodinida</taxon>
        <taxon>Philodinidae</taxon>
        <taxon>Didymodactylos</taxon>
    </lineage>
</organism>
<dbReference type="Proteomes" id="UP000681722">
    <property type="component" value="Unassembled WGS sequence"/>
</dbReference>
<dbReference type="GO" id="GO:0006308">
    <property type="term" value="P:DNA catabolic process"/>
    <property type="evidence" value="ECO:0007669"/>
    <property type="project" value="InterPro"/>
</dbReference>
<dbReference type="InterPro" id="IPR005135">
    <property type="entry name" value="Endo/exonuclease/phosphatase"/>
</dbReference>
<dbReference type="EMBL" id="CAJOBC010000602">
    <property type="protein sequence ID" value="CAF3605970.1"/>
    <property type="molecule type" value="Genomic_DNA"/>
</dbReference>
<dbReference type="SMART" id="SM00476">
    <property type="entry name" value="DNaseIc"/>
    <property type="match status" value="1"/>
</dbReference>
<dbReference type="AlphaFoldDB" id="A0A813TUP7"/>
<keyword evidence="4" id="KW-1015">Disulfide bond</keyword>
<dbReference type="GO" id="GO:0004530">
    <property type="term" value="F:deoxyribonuclease I activity"/>
    <property type="evidence" value="ECO:0007669"/>
    <property type="project" value="TreeGrafter"/>
</dbReference>
<evidence type="ECO:0000256" key="3">
    <source>
        <dbReference type="ARBA" id="ARBA00022801"/>
    </source>
</evidence>
<evidence type="ECO:0000256" key="4">
    <source>
        <dbReference type="ARBA" id="ARBA00023157"/>
    </source>
</evidence>
<dbReference type="Gene3D" id="3.60.10.10">
    <property type="entry name" value="Endonuclease/exonuclease/phosphatase"/>
    <property type="match status" value="1"/>
</dbReference>
<reference evidence="6" key="1">
    <citation type="submission" date="2021-02" db="EMBL/GenBank/DDBJ databases">
        <authorList>
            <person name="Nowell W R."/>
        </authorList>
    </citation>
    <scope>NUCLEOTIDE SEQUENCE</scope>
</reference>
<proteinExistence type="inferred from homology"/>
<dbReference type="Proteomes" id="UP000663829">
    <property type="component" value="Unassembled WGS sequence"/>
</dbReference>
<dbReference type="PANTHER" id="PTHR11371">
    <property type="entry name" value="DEOXYRIBONUCLEASE"/>
    <property type="match status" value="1"/>
</dbReference>
<evidence type="ECO:0000313" key="8">
    <source>
        <dbReference type="Proteomes" id="UP000663829"/>
    </source>
</evidence>
<protein>
    <recommendedName>
        <fullName evidence="5">Endonuclease/exonuclease/phosphatase domain-containing protein</fullName>
    </recommendedName>
</protein>
<feature type="domain" description="Endonuclease/exonuclease/phosphatase" evidence="5">
    <location>
        <begin position="3"/>
        <end position="233"/>
    </location>
</feature>
<keyword evidence="2" id="KW-0540">Nuclease</keyword>
<dbReference type="Pfam" id="PF03372">
    <property type="entry name" value="Exo_endo_phos"/>
    <property type="match status" value="1"/>
</dbReference>
<keyword evidence="8" id="KW-1185">Reference proteome</keyword>
<keyword evidence="3" id="KW-0378">Hydrolase</keyword>
<evidence type="ECO:0000259" key="5">
    <source>
        <dbReference type="Pfam" id="PF03372"/>
    </source>
</evidence>
<dbReference type="PRINTS" id="PR00130">
    <property type="entry name" value="DNASEI"/>
</dbReference>
<dbReference type="InterPro" id="IPR016202">
    <property type="entry name" value="DNase_I"/>
</dbReference>
<comment type="caution">
    <text evidence="6">The sequence shown here is derived from an EMBL/GenBank/DDBJ whole genome shotgun (WGS) entry which is preliminary data.</text>
</comment>
<sequence>MFIAKLLNTFDIAIIQEISDVDQQAPFRLLDTLNTISAPNTYDMSLSSRLGNSNTKEQYAYLNRESTSQVQLISAYVYEDTSKLFERPPPDDALKETIHLRKAIDDFIRKHPQYFNNGLITDILEQNVIDATATNKPSLKTNHPILLVGDFNADCSYISLKRQQELRNMHFVDFTWMINNQVKTNVRQSCTYDRILINGDNFINAIVPDSNSTVRYDLLHDLTLQQALAISDHFPVKFDIDW</sequence>
<dbReference type="InterPro" id="IPR033125">
    <property type="entry name" value="DNASE_I_2"/>
</dbReference>
<dbReference type="EMBL" id="CAJNOQ010000602">
    <property type="protein sequence ID" value="CAF0819612.1"/>
    <property type="molecule type" value="Genomic_DNA"/>
</dbReference>
<comment type="similarity">
    <text evidence="1">Belongs to the DNase I family.</text>
</comment>
<accession>A0A813TUP7</accession>
<evidence type="ECO:0000313" key="6">
    <source>
        <dbReference type="EMBL" id="CAF0819612.1"/>
    </source>
</evidence>
<dbReference type="SUPFAM" id="SSF56219">
    <property type="entry name" value="DNase I-like"/>
    <property type="match status" value="1"/>
</dbReference>
<evidence type="ECO:0000256" key="1">
    <source>
        <dbReference type="ARBA" id="ARBA00007359"/>
    </source>
</evidence>
<evidence type="ECO:0000256" key="2">
    <source>
        <dbReference type="ARBA" id="ARBA00022722"/>
    </source>
</evidence>
<gene>
    <name evidence="6" type="ORF">GPM918_LOCUS4476</name>
    <name evidence="7" type="ORF">SRO942_LOCUS4477</name>
</gene>
<dbReference type="OrthoDB" id="10061407at2759"/>
<dbReference type="GO" id="GO:0003677">
    <property type="term" value="F:DNA binding"/>
    <property type="evidence" value="ECO:0007669"/>
    <property type="project" value="TreeGrafter"/>
</dbReference>
<dbReference type="PANTHER" id="PTHR11371:SF31">
    <property type="entry name" value="EXTRACELLULAR NUCLEASE"/>
    <property type="match status" value="1"/>
</dbReference>